<evidence type="ECO:0000256" key="1">
    <source>
        <dbReference type="SAM" id="Phobius"/>
    </source>
</evidence>
<evidence type="ECO:0000313" key="3">
    <source>
        <dbReference type="Proteomes" id="UP000020492"/>
    </source>
</evidence>
<comment type="caution">
    <text evidence="2">The sequence shown here is derived from an EMBL/GenBank/DDBJ whole genome shotgun (WGS) entry which is preliminary data.</text>
</comment>
<feature type="transmembrane region" description="Helical" evidence="1">
    <location>
        <begin position="41"/>
        <end position="61"/>
    </location>
</feature>
<evidence type="ECO:0000313" key="2">
    <source>
        <dbReference type="EMBL" id="EYB68940.1"/>
    </source>
</evidence>
<name>A0A016QS21_9DEIO</name>
<dbReference type="Proteomes" id="UP000020492">
    <property type="component" value="Unassembled WGS sequence"/>
</dbReference>
<feature type="transmembrane region" description="Helical" evidence="1">
    <location>
        <begin position="94"/>
        <end position="113"/>
    </location>
</feature>
<protein>
    <submittedName>
        <fullName evidence="2">Uncharacterized protein</fullName>
    </submittedName>
</protein>
<dbReference type="EMBL" id="JHAC01000013">
    <property type="protein sequence ID" value="EYB68940.1"/>
    <property type="molecule type" value="Genomic_DNA"/>
</dbReference>
<keyword evidence="3" id="KW-1185">Reference proteome</keyword>
<reference evidence="2 3" key="1">
    <citation type="submission" date="2014-03" db="EMBL/GenBank/DDBJ databases">
        <title>Draft genome sequence of Deinococcus phoenicis 1P10ME.</title>
        <authorList>
            <person name="Stepanov V.G."/>
            <person name="Vaishampayan P."/>
            <person name="Venkateswaran K."/>
            <person name="Fox G.E."/>
        </authorList>
    </citation>
    <scope>NUCLEOTIDE SEQUENCE [LARGE SCALE GENOMIC DNA]</scope>
    <source>
        <strain evidence="2 3">1P10ME</strain>
    </source>
</reference>
<organism evidence="2 3">
    <name type="scientific">Deinococcus phoenicis</name>
    <dbReference type="NCBI Taxonomy" id="1476583"/>
    <lineage>
        <taxon>Bacteria</taxon>
        <taxon>Thermotogati</taxon>
        <taxon>Deinococcota</taxon>
        <taxon>Deinococci</taxon>
        <taxon>Deinococcales</taxon>
        <taxon>Deinococcaceae</taxon>
        <taxon>Deinococcus</taxon>
    </lineage>
</organism>
<dbReference type="AlphaFoldDB" id="A0A016QS21"/>
<keyword evidence="1" id="KW-0812">Transmembrane</keyword>
<accession>A0A016QS21</accession>
<feature type="transmembrane region" description="Helical" evidence="1">
    <location>
        <begin position="12"/>
        <end position="35"/>
    </location>
</feature>
<dbReference type="STRING" id="1476583.DEIPH_ctg013orf0049"/>
<sequence length="126" mass="13846">MIPRRLRTQVQTGQTMLALAVFMALPVAKPTLWILEIWGNLSLPAWLWPGIFATVGALLLLTRRSRVGMAGMMVAAVLYWTIAGASYLTIGWNAFAVVSAIAGLHAVWTAIDLKARARAEERRGRD</sequence>
<proteinExistence type="predicted"/>
<keyword evidence="1" id="KW-1133">Transmembrane helix</keyword>
<dbReference type="PATRIC" id="fig|1476583.3.peg.980"/>
<keyword evidence="1" id="KW-0472">Membrane</keyword>
<gene>
    <name evidence="2" type="ORF">DEIPH_ctg013orf0049</name>
</gene>
<feature type="transmembrane region" description="Helical" evidence="1">
    <location>
        <begin position="68"/>
        <end position="88"/>
    </location>
</feature>